<feature type="compositionally biased region" description="Polar residues" evidence="1">
    <location>
        <begin position="415"/>
        <end position="431"/>
    </location>
</feature>
<name>U4U5Y6_DENPD</name>
<feature type="non-terminal residue" evidence="2">
    <location>
        <position position="1"/>
    </location>
</feature>
<reference evidence="2 3" key="1">
    <citation type="journal article" date="2013" name="Genome Biol.">
        <title>Draft genome of the mountain pine beetle, Dendroctonus ponderosae Hopkins, a major forest pest.</title>
        <authorList>
            <person name="Keeling C.I."/>
            <person name="Yuen M.M."/>
            <person name="Liao N.Y."/>
            <person name="Docking T.R."/>
            <person name="Chan S.K."/>
            <person name="Taylor G.A."/>
            <person name="Palmquist D.L."/>
            <person name="Jackman S.D."/>
            <person name="Nguyen A."/>
            <person name="Li M."/>
            <person name="Henderson H."/>
            <person name="Janes J.K."/>
            <person name="Zhao Y."/>
            <person name="Pandoh P."/>
            <person name="Moore R."/>
            <person name="Sperling F.A."/>
            <person name="Huber D.P."/>
            <person name="Birol I."/>
            <person name="Jones S.J."/>
            <person name="Bohlmann J."/>
        </authorList>
    </citation>
    <scope>NUCLEOTIDE SEQUENCE</scope>
</reference>
<evidence type="ECO:0000256" key="1">
    <source>
        <dbReference type="SAM" id="MobiDB-lite"/>
    </source>
</evidence>
<evidence type="ECO:0000313" key="2">
    <source>
        <dbReference type="EMBL" id="ERL89304.1"/>
    </source>
</evidence>
<dbReference type="OrthoDB" id="6784612at2759"/>
<accession>U4U5Y6</accession>
<feature type="region of interest" description="Disordered" evidence="1">
    <location>
        <begin position="408"/>
        <end position="431"/>
    </location>
</feature>
<dbReference type="EMBL" id="KB632166">
    <property type="protein sequence ID" value="ERL89304.1"/>
    <property type="molecule type" value="Genomic_DNA"/>
</dbReference>
<organism evidence="2 3">
    <name type="scientific">Dendroctonus ponderosae</name>
    <name type="common">Mountain pine beetle</name>
    <dbReference type="NCBI Taxonomy" id="77166"/>
    <lineage>
        <taxon>Eukaryota</taxon>
        <taxon>Metazoa</taxon>
        <taxon>Ecdysozoa</taxon>
        <taxon>Arthropoda</taxon>
        <taxon>Hexapoda</taxon>
        <taxon>Insecta</taxon>
        <taxon>Pterygota</taxon>
        <taxon>Neoptera</taxon>
        <taxon>Endopterygota</taxon>
        <taxon>Coleoptera</taxon>
        <taxon>Polyphaga</taxon>
        <taxon>Cucujiformia</taxon>
        <taxon>Curculionidae</taxon>
        <taxon>Scolytinae</taxon>
        <taxon>Dendroctonus</taxon>
    </lineage>
</organism>
<sequence length="603" mass="68988">LTIQVLPPIVIKQGLTLRQVLNLSIGPNGKSSNQVQDTENVAYFATTSNDLRVSWSSKKNEDVWFNDEPISGPLGENEENFNSPIVVDNNEIDAPDVETVEVQHQPEQDPPHFPTFPTSQSSCSQPEAFLHDIDNESQFVSNSHLQPPGNINDLLAELADSRNLSPELEAQLRNRILWYKSYHIFDNPNKHDPGPLDKKSLEKLSQIDLQFYKTFINPNPTLSQEIFTPHQSRNKLMGFESKMVQCNESMLLDEPQAPEAQKTPMADKENELESTITVLRMKEAEKKQQNSLRESHPESYSSPSEVTVTISYSVSSEERLRAKDSKKSTSEMHETEVKTIDLDDYQELPKDLEDKVINVKDKEVISKLKDKLKSVDTKDSQPIFTLRKQTADEETVDQFLKGLTKFKENKEESGQQHSVDSSSNDSQNGTTSVNYLLSQHLELGKNGRYRDEENLFAQVPHPKIVKPVKELKIPQRDQEIARPRPRHQLHRFLPDTSNSETVTSNSLSEGEVRCKHSVSNGEIHPCRSRWPPRRQRTILTKRNFPLPLTHHEAHNRGTLGKFNLDDPKLAIEQRRNYFNNWVTYYVKPQDVYESTTSSCSNNK</sequence>
<feature type="region of interest" description="Disordered" evidence="1">
    <location>
        <begin position="284"/>
        <end position="306"/>
    </location>
</feature>
<gene>
    <name evidence="2" type="ORF">D910_06676</name>
</gene>
<feature type="compositionally biased region" description="Basic and acidic residues" evidence="1">
    <location>
        <begin position="284"/>
        <end position="297"/>
    </location>
</feature>
<evidence type="ECO:0000313" key="3">
    <source>
        <dbReference type="Proteomes" id="UP000030742"/>
    </source>
</evidence>
<dbReference type="Proteomes" id="UP000030742">
    <property type="component" value="Unassembled WGS sequence"/>
</dbReference>
<protein>
    <submittedName>
        <fullName evidence="2">Uncharacterized protein</fullName>
    </submittedName>
</protein>
<feature type="region of interest" description="Disordered" evidence="1">
    <location>
        <begin position="102"/>
        <end position="124"/>
    </location>
</feature>
<dbReference type="AlphaFoldDB" id="U4U5Y6"/>
<proteinExistence type="predicted"/>